<name>A0A2R6W9R8_MARPO</name>
<dbReference type="GO" id="GO:0103075">
    <property type="term" value="F:indole-3-pyruvate monooxygenase activity"/>
    <property type="evidence" value="ECO:0007669"/>
    <property type="project" value="UniProtKB-EC"/>
</dbReference>
<dbReference type="SUPFAM" id="SSF51905">
    <property type="entry name" value="FAD/NAD(P)-binding domain"/>
    <property type="match status" value="2"/>
</dbReference>
<evidence type="ECO:0000256" key="2">
    <source>
        <dbReference type="ARBA" id="ARBA00022630"/>
    </source>
</evidence>
<keyword evidence="6" id="KW-0503">Monooxygenase</keyword>
<dbReference type="InterPro" id="IPR050982">
    <property type="entry name" value="Auxin_biosynth/cation_transpt"/>
</dbReference>
<keyword evidence="4 6" id="KW-0560">Oxidoreductase</keyword>
<dbReference type="InterPro" id="IPR020946">
    <property type="entry name" value="Flavin_mOase-like"/>
</dbReference>
<evidence type="ECO:0000256" key="3">
    <source>
        <dbReference type="ARBA" id="ARBA00022827"/>
    </source>
</evidence>
<dbReference type="AlphaFoldDB" id="A0A2R6W9R8"/>
<comment type="cofactor">
    <cofactor evidence="6">
        <name>FAD</name>
        <dbReference type="ChEBI" id="CHEBI:57692"/>
    </cofactor>
</comment>
<proteinExistence type="inferred from homology"/>
<dbReference type="EC" id="1.-.-.-" evidence="6"/>
<dbReference type="GO" id="GO:0050661">
    <property type="term" value="F:NADP binding"/>
    <property type="evidence" value="ECO:0007669"/>
    <property type="project" value="InterPro"/>
</dbReference>
<keyword evidence="8" id="KW-1185">Reference proteome</keyword>
<evidence type="ECO:0000313" key="8">
    <source>
        <dbReference type="Proteomes" id="UP000244005"/>
    </source>
</evidence>
<sequence length="622" mass="69869">MGSEELSAGQKITSWLSEFDTVLQDEDVDQILELFDDQECFWRDLLPFTWNIETFESKDEILKMLTENLARVKPRAFVIDGDVIDRPNGLMGSAFKFETSLAWCRGFVWLKGGKCWTITTSMWDLKGYEEKISRSRPFGPTLGQIKGRKTAYQEKQQEQHDMGRSKQPYCLVVGAGQGGVMLGARLRMLGVPAIIVEKNERLGDNWRNRYKSLALHTPCFSDHYPYLPFPSNWPVLAPKEKLADFIECYGKLMDLNVWCSTECKSASYDEKEGHWTVVLERKCGSEVSEVVVHPSHVVLACGLAGYPKMPSFPGKENFQGVQIHSSKFVQGEDYTGKKCIIIGAGTSAHDICLDLWEQGASEITLVQKSHTHIVTMKDFLESRLDPQLEKAELDTNFDTDAFDLKSASLPYKVLPRLNVPIYARIAQKEAELYDKLHKAGFKTFMGEDESGLILFLLRRAAGYYIDMGASELIADGEVRVKNGVTVQAMKENSVVFDDGSEVSADVIIYATGYGNMQEFVEKLISKEAAEKVGLCWGLGSGFKGDPGPWVGELKNMYRPLPVPALWILSGGLSHCRFYSRHVALQLKARMEGIPTPVYKLVRHKEPDSPVLASKMSSIQMQD</sequence>
<protein>
    <recommendedName>
        <fullName evidence="6">Flavin-containing monooxygenase</fullName>
        <ecNumber evidence="6">1.-.-.-</ecNumber>
    </recommendedName>
</protein>
<comment type="similarity">
    <text evidence="1 6">Belongs to the FMO family.</text>
</comment>
<keyword evidence="2 6" id="KW-0285">Flavoprotein</keyword>
<dbReference type="OrthoDB" id="66881at2759"/>
<dbReference type="PANTHER" id="PTHR43539">
    <property type="entry name" value="FLAVIN-BINDING MONOOXYGENASE-LIKE PROTEIN (AFU_ORTHOLOGUE AFUA_4G09220)"/>
    <property type="match status" value="1"/>
</dbReference>
<dbReference type="Pfam" id="PF00743">
    <property type="entry name" value="FMO-like"/>
    <property type="match status" value="1"/>
</dbReference>
<dbReference type="Proteomes" id="UP000244005">
    <property type="component" value="Unassembled WGS sequence"/>
</dbReference>
<dbReference type="EMBL" id="KZ772794">
    <property type="protein sequence ID" value="PTQ30595.1"/>
    <property type="molecule type" value="Genomic_DNA"/>
</dbReference>
<evidence type="ECO:0000256" key="4">
    <source>
        <dbReference type="ARBA" id="ARBA00023002"/>
    </source>
</evidence>
<gene>
    <name evidence="7" type="ORF">MARPO_0122s0026</name>
</gene>
<dbReference type="GO" id="GO:0050660">
    <property type="term" value="F:flavin adenine dinucleotide binding"/>
    <property type="evidence" value="ECO:0000318"/>
    <property type="project" value="GO_Central"/>
</dbReference>
<keyword evidence="3 6" id="KW-0274">FAD</keyword>
<evidence type="ECO:0000256" key="5">
    <source>
        <dbReference type="ARBA" id="ARBA00047707"/>
    </source>
</evidence>
<dbReference type="Pfam" id="PF13738">
    <property type="entry name" value="Pyr_redox_3"/>
    <property type="match status" value="1"/>
</dbReference>
<dbReference type="GO" id="GO:0004497">
    <property type="term" value="F:monooxygenase activity"/>
    <property type="evidence" value="ECO:0000318"/>
    <property type="project" value="GO_Central"/>
</dbReference>
<dbReference type="Gramene" id="Mp2g16380.1">
    <property type="protein sequence ID" value="Mp2g16380.1.cds"/>
    <property type="gene ID" value="Mp2g16380"/>
</dbReference>
<comment type="catalytic activity">
    <reaction evidence="5">
        <text>indole-3-pyruvate + NADPH + O2 + H(+) = (indol-3-yl)acetate + CO2 + NADP(+) + H2O</text>
        <dbReference type="Rhea" id="RHEA:34331"/>
        <dbReference type="ChEBI" id="CHEBI:15377"/>
        <dbReference type="ChEBI" id="CHEBI:15378"/>
        <dbReference type="ChEBI" id="CHEBI:15379"/>
        <dbReference type="ChEBI" id="CHEBI:16526"/>
        <dbReference type="ChEBI" id="CHEBI:17640"/>
        <dbReference type="ChEBI" id="CHEBI:30854"/>
        <dbReference type="ChEBI" id="CHEBI:57783"/>
        <dbReference type="ChEBI" id="CHEBI:58349"/>
        <dbReference type="EC" id="1.14.13.168"/>
    </reaction>
</comment>
<dbReference type="GO" id="GO:0004499">
    <property type="term" value="F:N,N-dimethylaniline monooxygenase activity"/>
    <property type="evidence" value="ECO:0007669"/>
    <property type="project" value="InterPro"/>
</dbReference>
<dbReference type="Gene3D" id="3.50.50.60">
    <property type="entry name" value="FAD/NAD(P)-binding domain"/>
    <property type="match status" value="2"/>
</dbReference>
<organism evidence="7 8">
    <name type="scientific">Marchantia polymorpha</name>
    <name type="common">Common liverwort</name>
    <name type="synonym">Marchantia aquatica</name>
    <dbReference type="NCBI Taxonomy" id="3197"/>
    <lineage>
        <taxon>Eukaryota</taxon>
        <taxon>Viridiplantae</taxon>
        <taxon>Streptophyta</taxon>
        <taxon>Embryophyta</taxon>
        <taxon>Marchantiophyta</taxon>
        <taxon>Marchantiopsida</taxon>
        <taxon>Marchantiidae</taxon>
        <taxon>Marchantiales</taxon>
        <taxon>Marchantiaceae</taxon>
        <taxon>Marchantia</taxon>
    </lineage>
</organism>
<reference evidence="8" key="1">
    <citation type="journal article" date="2017" name="Cell">
        <title>Insights into land plant evolution garnered from the Marchantia polymorpha genome.</title>
        <authorList>
            <person name="Bowman J.L."/>
            <person name="Kohchi T."/>
            <person name="Yamato K.T."/>
            <person name="Jenkins J."/>
            <person name="Shu S."/>
            <person name="Ishizaki K."/>
            <person name="Yamaoka S."/>
            <person name="Nishihama R."/>
            <person name="Nakamura Y."/>
            <person name="Berger F."/>
            <person name="Adam C."/>
            <person name="Aki S.S."/>
            <person name="Althoff F."/>
            <person name="Araki T."/>
            <person name="Arteaga-Vazquez M.A."/>
            <person name="Balasubrmanian S."/>
            <person name="Barry K."/>
            <person name="Bauer D."/>
            <person name="Boehm C.R."/>
            <person name="Briginshaw L."/>
            <person name="Caballero-Perez J."/>
            <person name="Catarino B."/>
            <person name="Chen F."/>
            <person name="Chiyoda S."/>
            <person name="Chovatia M."/>
            <person name="Davies K.M."/>
            <person name="Delmans M."/>
            <person name="Demura T."/>
            <person name="Dierschke T."/>
            <person name="Dolan L."/>
            <person name="Dorantes-Acosta A.E."/>
            <person name="Eklund D.M."/>
            <person name="Florent S.N."/>
            <person name="Flores-Sandoval E."/>
            <person name="Fujiyama A."/>
            <person name="Fukuzawa H."/>
            <person name="Galik B."/>
            <person name="Grimanelli D."/>
            <person name="Grimwood J."/>
            <person name="Grossniklaus U."/>
            <person name="Hamada T."/>
            <person name="Haseloff J."/>
            <person name="Hetherington A.J."/>
            <person name="Higo A."/>
            <person name="Hirakawa Y."/>
            <person name="Hundley H.N."/>
            <person name="Ikeda Y."/>
            <person name="Inoue K."/>
            <person name="Inoue S.I."/>
            <person name="Ishida S."/>
            <person name="Jia Q."/>
            <person name="Kakita M."/>
            <person name="Kanazawa T."/>
            <person name="Kawai Y."/>
            <person name="Kawashima T."/>
            <person name="Kennedy M."/>
            <person name="Kinose K."/>
            <person name="Kinoshita T."/>
            <person name="Kohara Y."/>
            <person name="Koide E."/>
            <person name="Komatsu K."/>
            <person name="Kopischke S."/>
            <person name="Kubo M."/>
            <person name="Kyozuka J."/>
            <person name="Lagercrantz U."/>
            <person name="Lin S.S."/>
            <person name="Lindquist E."/>
            <person name="Lipzen A.M."/>
            <person name="Lu C.W."/>
            <person name="De Luna E."/>
            <person name="Martienssen R.A."/>
            <person name="Minamino N."/>
            <person name="Mizutani M."/>
            <person name="Mizutani M."/>
            <person name="Mochizuki N."/>
            <person name="Monte I."/>
            <person name="Mosher R."/>
            <person name="Nagasaki H."/>
            <person name="Nakagami H."/>
            <person name="Naramoto S."/>
            <person name="Nishitani K."/>
            <person name="Ohtani M."/>
            <person name="Okamoto T."/>
            <person name="Okumura M."/>
            <person name="Phillips J."/>
            <person name="Pollak B."/>
            <person name="Reinders A."/>
            <person name="Rovekamp M."/>
            <person name="Sano R."/>
            <person name="Sawa S."/>
            <person name="Schmid M.W."/>
            <person name="Shirakawa M."/>
            <person name="Solano R."/>
            <person name="Spunde A."/>
            <person name="Suetsugu N."/>
            <person name="Sugano S."/>
            <person name="Sugiyama A."/>
            <person name="Sun R."/>
            <person name="Suzuki Y."/>
            <person name="Takenaka M."/>
            <person name="Takezawa D."/>
            <person name="Tomogane H."/>
            <person name="Tsuzuki M."/>
            <person name="Ueda T."/>
            <person name="Umeda M."/>
            <person name="Ward J.M."/>
            <person name="Watanabe Y."/>
            <person name="Yazaki K."/>
            <person name="Yokoyama R."/>
            <person name="Yoshitake Y."/>
            <person name="Yotsui I."/>
            <person name="Zachgo S."/>
            <person name="Schmutz J."/>
        </authorList>
    </citation>
    <scope>NUCLEOTIDE SEQUENCE [LARGE SCALE GENOMIC DNA]</scope>
    <source>
        <strain evidence="8">Tak-1</strain>
    </source>
</reference>
<evidence type="ECO:0000256" key="1">
    <source>
        <dbReference type="ARBA" id="ARBA00009183"/>
    </source>
</evidence>
<dbReference type="PANTHER" id="PTHR43539:SF68">
    <property type="entry name" value="FLAVIN-BINDING MONOOXYGENASE-LIKE PROTEIN (AFU_ORTHOLOGUE AFUA_4G09220)"/>
    <property type="match status" value="1"/>
</dbReference>
<dbReference type="InterPro" id="IPR036188">
    <property type="entry name" value="FAD/NAD-bd_sf"/>
</dbReference>
<accession>A0A2R6W9R8</accession>
<evidence type="ECO:0000256" key="6">
    <source>
        <dbReference type="RuleBase" id="RU361177"/>
    </source>
</evidence>
<evidence type="ECO:0000313" key="7">
    <source>
        <dbReference type="EMBL" id="PTQ30595.1"/>
    </source>
</evidence>